<protein>
    <recommendedName>
        <fullName evidence="12">Cytochrome c-type protein</fullName>
    </recommendedName>
</protein>
<evidence type="ECO:0000256" key="5">
    <source>
        <dbReference type="ARBA" id="ARBA00022617"/>
    </source>
</evidence>
<keyword evidence="8 12" id="KW-0249">Electron transport</keyword>
<keyword evidence="5 12" id="KW-0349">Heme</keyword>
<feature type="domain" description="NapC/NirT cytochrome c N-terminal" evidence="16">
    <location>
        <begin position="20"/>
        <end position="189"/>
    </location>
</feature>
<feature type="binding site" description="covalent" evidence="13">
    <location>
        <position position="175"/>
    </location>
    <ligand>
        <name>heme</name>
        <dbReference type="ChEBI" id="CHEBI:30413"/>
        <label>4</label>
    </ligand>
</feature>
<feature type="binding site" description="covalent" evidence="13">
    <location>
        <position position="58"/>
    </location>
    <ligand>
        <name>heme</name>
        <dbReference type="ChEBI" id="CHEBI:30413"/>
        <label>1</label>
    </ligand>
</feature>
<evidence type="ECO:0000256" key="9">
    <source>
        <dbReference type="ARBA" id="ARBA00022989"/>
    </source>
</evidence>
<keyword evidence="3 12" id="KW-0813">Transport</keyword>
<evidence type="ECO:0000256" key="11">
    <source>
        <dbReference type="ARBA" id="ARBA00023136"/>
    </source>
</evidence>
<feature type="binding site" description="axial binding residue" evidence="14">
    <location>
        <position position="87"/>
    </location>
    <ligand>
        <name>heme</name>
        <dbReference type="ChEBI" id="CHEBI:30413"/>
        <label>2</label>
    </ligand>
    <ligandPart>
        <name>Fe</name>
        <dbReference type="ChEBI" id="CHEBI:18248"/>
    </ligandPart>
</feature>
<keyword evidence="7 12" id="KW-0479">Metal-binding</keyword>
<evidence type="ECO:0000256" key="10">
    <source>
        <dbReference type="ARBA" id="ARBA00023004"/>
    </source>
</evidence>
<evidence type="ECO:0000313" key="18">
    <source>
        <dbReference type="Proteomes" id="UP000189426"/>
    </source>
</evidence>
<keyword evidence="4" id="KW-1003">Cell membrane</keyword>
<feature type="binding site" description="covalent" evidence="13">
    <location>
        <position position="146"/>
    </location>
    <ligand>
        <name>heme</name>
        <dbReference type="ChEBI" id="CHEBI:30413"/>
        <label>3</label>
    </ligand>
</feature>
<evidence type="ECO:0000256" key="1">
    <source>
        <dbReference type="ARBA" id="ARBA00004162"/>
    </source>
</evidence>
<dbReference type="PANTHER" id="PTHR30333">
    <property type="entry name" value="CYTOCHROME C-TYPE PROTEIN"/>
    <property type="match status" value="1"/>
</dbReference>
<dbReference type="Pfam" id="PF03264">
    <property type="entry name" value="Cytochrom_NNT"/>
    <property type="match status" value="1"/>
</dbReference>
<comment type="subcellular location">
    <subcellularLocation>
        <location evidence="1">Cell membrane</location>
        <topology evidence="1">Single-pass membrane protein</topology>
    </subcellularLocation>
</comment>
<gene>
    <name evidence="17" type="ORF">BKK47_08110</name>
</gene>
<dbReference type="SUPFAM" id="SSF48695">
    <property type="entry name" value="Multiheme cytochromes"/>
    <property type="match status" value="1"/>
</dbReference>
<dbReference type="InterPro" id="IPR038266">
    <property type="entry name" value="NapC/NirT_cytc_sf"/>
</dbReference>
<keyword evidence="9 15" id="KW-1133">Transmembrane helix</keyword>
<feature type="binding site" description="covalent" evidence="13">
    <location>
        <position position="55"/>
    </location>
    <ligand>
        <name>heme</name>
        <dbReference type="ChEBI" id="CHEBI:30413"/>
        <label>1</label>
    </ligand>
</feature>
<dbReference type="InterPro" id="IPR024717">
    <property type="entry name" value="NapC/NirT/NrfH"/>
</dbReference>
<evidence type="ECO:0000256" key="7">
    <source>
        <dbReference type="ARBA" id="ARBA00022723"/>
    </source>
</evidence>
<dbReference type="GO" id="GO:0019333">
    <property type="term" value="P:denitrification pathway"/>
    <property type="evidence" value="ECO:0007669"/>
    <property type="project" value="InterPro"/>
</dbReference>
<dbReference type="EMBL" id="MLHG01000051">
    <property type="protein sequence ID" value="OOF38886.1"/>
    <property type="molecule type" value="Genomic_DNA"/>
</dbReference>
<evidence type="ECO:0000256" key="15">
    <source>
        <dbReference type="SAM" id="Phobius"/>
    </source>
</evidence>
<comment type="cofactor">
    <cofactor evidence="13">
        <name>heme</name>
        <dbReference type="ChEBI" id="CHEBI:30413"/>
    </cofactor>
    <text evidence="13">Binds 4 heme groups per subunit.</text>
</comment>
<keyword evidence="10 12" id="KW-0408">Iron</keyword>
<evidence type="ECO:0000256" key="2">
    <source>
        <dbReference type="ARBA" id="ARBA00007395"/>
    </source>
</evidence>
<evidence type="ECO:0000256" key="12">
    <source>
        <dbReference type="PIRNR" id="PIRNR000013"/>
    </source>
</evidence>
<evidence type="ECO:0000259" key="16">
    <source>
        <dbReference type="Pfam" id="PF03264"/>
    </source>
</evidence>
<dbReference type="GO" id="GO:0009055">
    <property type="term" value="F:electron transfer activity"/>
    <property type="evidence" value="ECO:0007669"/>
    <property type="project" value="TreeGrafter"/>
</dbReference>
<dbReference type="GO" id="GO:0009061">
    <property type="term" value="P:anaerobic respiration"/>
    <property type="evidence" value="ECO:0007669"/>
    <property type="project" value="TreeGrafter"/>
</dbReference>
<comment type="similarity">
    <text evidence="2">Belongs to the NapC/NirT/NrfH family.</text>
</comment>
<feature type="binding site" description="covalent" evidence="13">
    <location>
        <position position="143"/>
    </location>
    <ligand>
        <name>heme</name>
        <dbReference type="ChEBI" id="CHEBI:30413"/>
        <label>3</label>
    </ligand>
</feature>
<dbReference type="InterPro" id="IPR036280">
    <property type="entry name" value="Multihaem_cyt_sf"/>
</dbReference>
<dbReference type="PIRSF" id="PIRSF000013">
    <property type="entry name" value="4_hem_cytochrm_NapC"/>
    <property type="match status" value="1"/>
</dbReference>
<accession>A0A1V3IE49</accession>
<dbReference type="GO" id="GO:0046872">
    <property type="term" value="F:metal ion binding"/>
    <property type="evidence" value="ECO:0007669"/>
    <property type="project" value="UniProtKB-KW"/>
</dbReference>
<dbReference type="GO" id="GO:0020037">
    <property type="term" value="F:heme binding"/>
    <property type="evidence" value="ECO:0007669"/>
    <property type="project" value="InterPro"/>
</dbReference>
<sequence>MSEKKPNFIVRFWHWFRKPSRLAVGTIISLAFIGGILSWVGFNYGLEKTNTEQFCASCHMNDAYPEYLHSVHYQTRTGVGASCPDCHVPHEFGPKMKRKIIAAKEVYAHYTGKVDTLEKFNQHRLAMAQNEWARMKANDSQECRNCHNVDRMNFNEQRPVAAKMHEKIKTEGKTCIDCHKGIAHQLPDMSNVESGFKKETSDKAEK</sequence>
<keyword evidence="11 15" id="KW-0472">Membrane</keyword>
<evidence type="ECO:0000256" key="14">
    <source>
        <dbReference type="PIRSR" id="PIRSR000013-2"/>
    </source>
</evidence>
<dbReference type="NCBIfam" id="TIGR02161">
    <property type="entry name" value="napC_nirT"/>
    <property type="match status" value="1"/>
</dbReference>
<proteinExistence type="inferred from homology"/>
<evidence type="ECO:0000256" key="13">
    <source>
        <dbReference type="PIRSR" id="PIRSR000013-1"/>
    </source>
</evidence>
<evidence type="ECO:0000256" key="8">
    <source>
        <dbReference type="ARBA" id="ARBA00022982"/>
    </source>
</evidence>
<evidence type="ECO:0000256" key="4">
    <source>
        <dbReference type="ARBA" id="ARBA00022475"/>
    </source>
</evidence>
<dbReference type="GO" id="GO:0005886">
    <property type="term" value="C:plasma membrane"/>
    <property type="evidence" value="ECO:0007669"/>
    <property type="project" value="UniProtKB-SubCell"/>
</dbReference>
<dbReference type="Gene3D" id="1.10.3820.10">
    <property type="entry name" value="Di-heme elbow motif domain"/>
    <property type="match status" value="1"/>
</dbReference>
<keyword evidence="6 15" id="KW-0812">Transmembrane</keyword>
<feature type="transmembrane region" description="Helical" evidence="15">
    <location>
        <begin position="21"/>
        <end position="42"/>
    </location>
</feature>
<dbReference type="STRING" id="1908257.BKK47_08110"/>
<dbReference type="AlphaFoldDB" id="A0A1V3IE49"/>
<feature type="binding site" description="covalent" evidence="13">
    <location>
        <position position="178"/>
    </location>
    <ligand>
        <name>heme</name>
        <dbReference type="ChEBI" id="CHEBI:30413"/>
        <label>4</label>
    </ligand>
</feature>
<dbReference type="PANTHER" id="PTHR30333:SF1">
    <property type="entry name" value="CYTOCHROME C-TYPE PROTEIN NAPC"/>
    <property type="match status" value="1"/>
</dbReference>
<dbReference type="RefSeq" id="WP_077494375.1">
    <property type="nucleotide sequence ID" value="NZ_MLHG01000051.1"/>
</dbReference>
<feature type="binding site" description="axial binding residue" evidence="14">
    <location>
        <position position="147"/>
    </location>
    <ligand>
        <name>heme</name>
        <dbReference type="ChEBI" id="CHEBI:30413"/>
        <label>3</label>
    </ligand>
    <ligandPart>
        <name>Fe</name>
        <dbReference type="ChEBI" id="CHEBI:18248"/>
    </ligandPart>
</feature>
<dbReference type="InterPro" id="IPR051174">
    <property type="entry name" value="Cytochrome_c-type_ET"/>
</dbReference>
<comment type="PTM">
    <text evidence="12">Binds 4 heme groups per subunit.</text>
</comment>
<dbReference type="FunFam" id="1.10.3820.10:FF:000001">
    <property type="entry name" value="Cytochrome c-type protein"/>
    <property type="match status" value="1"/>
</dbReference>
<evidence type="ECO:0000313" key="17">
    <source>
        <dbReference type="EMBL" id="OOF38886.1"/>
    </source>
</evidence>
<keyword evidence="18" id="KW-1185">Reference proteome</keyword>
<feature type="binding site" description="axial binding residue" evidence="14">
    <location>
        <position position="184"/>
    </location>
    <ligand>
        <name>heme</name>
        <dbReference type="ChEBI" id="CHEBI:30413"/>
        <label>2</label>
    </ligand>
    <ligandPart>
        <name>Fe</name>
        <dbReference type="ChEBI" id="CHEBI:18248"/>
    </ligandPart>
</feature>
<feature type="binding site" description="covalent" evidence="13">
    <location>
        <position position="86"/>
    </location>
    <ligand>
        <name>heme</name>
        <dbReference type="ChEBI" id="CHEBI:30413"/>
        <label>2</label>
    </ligand>
</feature>
<feature type="binding site" description="covalent" evidence="13">
    <location>
        <position position="83"/>
    </location>
    <ligand>
        <name>heme</name>
        <dbReference type="ChEBI" id="CHEBI:30413"/>
        <label>2</label>
    </ligand>
</feature>
<dbReference type="InterPro" id="IPR005126">
    <property type="entry name" value="NapC/NirT_cyt_c_N"/>
</dbReference>
<comment type="caution">
    <text evidence="17">The sequence shown here is derived from an EMBL/GenBank/DDBJ whole genome shotgun (WGS) entry which is preliminary data.</text>
</comment>
<feature type="binding site" description="axial binding residue" evidence="14">
    <location>
        <position position="105"/>
    </location>
    <ligand>
        <name>heme</name>
        <dbReference type="ChEBI" id="CHEBI:30413"/>
        <label>1</label>
    </ligand>
    <ligandPart>
        <name>Fe</name>
        <dbReference type="ChEBI" id="CHEBI:18248"/>
    </ligandPart>
</feature>
<evidence type="ECO:0000256" key="3">
    <source>
        <dbReference type="ARBA" id="ARBA00022448"/>
    </source>
</evidence>
<dbReference type="InterPro" id="IPR011885">
    <property type="entry name" value="NO3Rdtase_cyt_c_NapC/NirT"/>
</dbReference>
<evidence type="ECO:0000256" key="6">
    <source>
        <dbReference type="ARBA" id="ARBA00022692"/>
    </source>
</evidence>
<dbReference type="Proteomes" id="UP000189426">
    <property type="component" value="Unassembled WGS sequence"/>
</dbReference>
<feature type="binding site" description="axial binding residue" evidence="14">
    <location>
        <position position="179"/>
    </location>
    <ligand>
        <name>heme</name>
        <dbReference type="ChEBI" id="CHEBI:30413"/>
        <label>4</label>
    </ligand>
    <ligandPart>
        <name>Fe</name>
        <dbReference type="ChEBI" id="CHEBI:18248"/>
    </ligandPart>
</feature>
<name>A0A1V3IE49_9PAST</name>
<organism evidence="17 18">
    <name type="scientific">Rodentibacter mrazii</name>
    <dbReference type="NCBI Taxonomy" id="1908257"/>
    <lineage>
        <taxon>Bacteria</taxon>
        <taxon>Pseudomonadati</taxon>
        <taxon>Pseudomonadota</taxon>
        <taxon>Gammaproteobacteria</taxon>
        <taxon>Pasteurellales</taxon>
        <taxon>Pasteurellaceae</taxon>
        <taxon>Rodentibacter</taxon>
    </lineage>
</organism>
<reference evidence="17 18" key="1">
    <citation type="submission" date="2016-10" db="EMBL/GenBank/DDBJ databases">
        <title>Rodentibacter gen. nov. and new species.</title>
        <authorList>
            <person name="Christensen H."/>
        </authorList>
    </citation>
    <scope>NUCLEOTIDE SEQUENCE [LARGE SCALE GENOMIC DNA]</scope>
    <source>
        <strain evidence="17 18">Ppn418</strain>
    </source>
</reference>